<keyword evidence="3" id="KW-1185">Reference proteome</keyword>
<sequence length="115" mass="14003">MRDGPLWYQGEGKEKKSQMAEQRKRNKQPRSTSRTSWRRFKGIEDAKLIEAKMKEVWFDTYKLWANIARFEKNYEGTRFQSEAKREEQKTKKKDRRESVKTPKSNPESNWESRRI</sequence>
<protein>
    <submittedName>
        <fullName evidence="2">Uncharacterized protein</fullName>
    </submittedName>
</protein>
<organism evidence="2 3">
    <name type="scientific">Trifolium medium</name>
    <dbReference type="NCBI Taxonomy" id="97028"/>
    <lineage>
        <taxon>Eukaryota</taxon>
        <taxon>Viridiplantae</taxon>
        <taxon>Streptophyta</taxon>
        <taxon>Embryophyta</taxon>
        <taxon>Tracheophyta</taxon>
        <taxon>Spermatophyta</taxon>
        <taxon>Magnoliopsida</taxon>
        <taxon>eudicotyledons</taxon>
        <taxon>Gunneridae</taxon>
        <taxon>Pentapetalae</taxon>
        <taxon>rosids</taxon>
        <taxon>fabids</taxon>
        <taxon>Fabales</taxon>
        <taxon>Fabaceae</taxon>
        <taxon>Papilionoideae</taxon>
        <taxon>50 kb inversion clade</taxon>
        <taxon>NPAAA clade</taxon>
        <taxon>Hologalegina</taxon>
        <taxon>IRL clade</taxon>
        <taxon>Trifolieae</taxon>
        <taxon>Trifolium</taxon>
    </lineage>
</organism>
<accession>A0A392PWK0</accession>
<proteinExistence type="predicted"/>
<evidence type="ECO:0000313" key="3">
    <source>
        <dbReference type="Proteomes" id="UP000265520"/>
    </source>
</evidence>
<evidence type="ECO:0000313" key="2">
    <source>
        <dbReference type="EMBL" id="MCI16441.1"/>
    </source>
</evidence>
<feature type="region of interest" description="Disordered" evidence="1">
    <location>
        <begin position="1"/>
        <end position="38"/>
    </location>
</feature>
<feature type="compositionally biased region" description="Basic and acidic residues" evidence="1">
    <location>
        <begin position="75"/>
        <end position="100"/>
    </location>
</feature>
<dbReference type="AlphaFoldDB" id="A0A392PWK0"/>
<comment type="caution">
    <text evidence="2">The sequence shown here is derived from an EMBL/GenBank/DDBJ whole genome shotgun (WGS) entry which is preliminary data.</text>
</comment>
<evidence type="ECO:0000256" key="1">
    <source>
        <dbReference type="SAM" id="MobiDB-lite"/>
    </source>
</evidence>
<feature type="region of interest" description="Disordered" evidence="1">
    <location>
        <begin position="75"/>
        <end position="115"/>
    </location>
</feature>
<feature type="compositionally biased region" description="Basic and acidic residues" evidence="1">
    <location>
        <begin position="11"/>
        <end position="23"/>
    </location>
</feature>
<reference evidence="2 3" key="1">
    <citation type="journal article" date="2018" name="Front. Plant Sci.">
        <title>Red Clover (Trifolium pratense) and Zigzag Clover (T. medium) - A Picture of Genomic Similarities and Differences.</title>
        <authorList>
            <person name="Dluhosova J."/>
            <person name="Istvanek J."/>
            <person name="Nedelnik J."/>
            <person name="Repkova J."/>
        </authorList>
    </citation>
    <scope>NUCLEOTIDE SEQUENCE [LARGE SCALE GENOMIC DNA]</scope>
    <source>
        <strain evidence="3">cv. 10/8</strain>
        <tissue evidence="2">Leaf</tissue>
    </source>
</reference>
<dbReference type="EMBL" id="LXQA010100873">
    <property type="protein sequence ID" value="MCI16441.1"/>
    <property type="molecule type" value="Genomic_DNA"/>
</dbReference>
<name>A0A392PWK0_9FABA</name>
<dbReference type="Proteomes" id="UP000265520">
    <property type="component" value="Unassembled WGS sequence"/>
</dbReference>